<gene>
    <name evidence="2" type="ORF">Ocin01_11504</name>
</gene>
<evidence type="ECO:0000256" key="1">
    <source>
        <dbReference type="SAM" id="MobiDB-lite"/>
    </source>
</evidence>
<feature type="region of interest" description="Disordered" evidence="1">
    <location>
        <begin position="1"/>
        <end position="35"/>
    </location>
</feature>
<name>A0A1D2MQ00_ORCCI</name>
<dbReference type="InterPro" id="IPR007218">
    <property type="entry name" value="DNA_pol_delta_4"/>
</dbReference>
<evidence type="ECO:0000313" key="3">
    <source>
        <dbReference type="Proteomes" id="UP000094527"/>
    </source>
</evidence>
<reference evidence="2 3" key="1">
    <citation type="journal article" date="2016" name="Genome Biol. Evol.">
        <title>Gene Family Evolution Reflects Adaptation to Soil Environmental Stressors in the Genome of the Collembolan Orchesella cincta.</title>
        <authorList>
            <person name="Faddeeva-Vakhrusheva A."/>
            <person name="Derks M.F."/>
            <person name="Anvar S.Y."/>
            <person name="Agamennone V."/>
            <person name="Suring W."/>
            <person name="Smit S."/>
            <person name="van Straalen N.M."/>
            <person name="Roelofs D."/>
        </authorList>
    </citation>
    <scope>NUCLEOTIDE SEQUENCE [LARGE SCALE GENOMIC DNA]</scope>
    <source>
        <tissue evidence="2">Mixed pool</tissue>
    </source>
</reference>
<accession>A0A1D2MQ00</accession>
<dbReference type="PANTHER" id="PTHR14303:SF0">
    <property type="entry name" value="DNA POLYMERASE DELTA SUBUNIT 4"/>
    <property type="match status" value="1"/>
</dbReference>
<sequence>MDKKRKNSARRGKGQKRIEDYVQPRRSERNKSTTVKDIEEKKAKIEDNEVSIVVGKEQLIRLEKELKRKPAVRRKSDETKKSKGKIQLTETEQLDLMRNFDINPNYGPCRGISRLERYERAKKFNLQPVPDDVVKKILDEHEKEDAFQHCIWDQNQLLKWHL</sequence>
<proteinExistence type="predicted"/>
<dbReference type="STRING" id="48709.A0A1D2MQ00"/>
<protein>
    <submittedName>
        <fullName evidence="2">DNA polymerase delta subunit 4</fullName>
    </submittedName>
</protein>
<feature type="compositionally biased region" description="Basic and acidic residues" evidence="1">
    <location>
        <begin position="16"/>
        <end position="35"/>
    </location>
</feature>
<dbReference type="Pfam" id="PF04081">
    <property type="entry name" value="DNA_pol_delta_4"/>
    <property type="match status" value="1"/>
</dbReference>
<dbReference type="GO" id="GO:0006261">
    <property type="term" value="P:DNA-templated DNA replication"/>
    <property type="evidence" value="ECO:0007669"/>
    <property type="project" value="TreeGrafter"/>
</dbReference>
<dbReference type="GO" id="GO:0003887">
    <property type="term" value="F:DNA-directed DNA polymerase activity"/>
    <property type="evidence" value="ECO:0007669"/>
    <property type="project" value="TreeGrafter"/>
</dbReference>
<dbReference type="PANTHER" id="PTHR14303">
    <property type="entry name" value="DNA POLYMERASE DELTA SUBUNIT 4"/>
    <property type="match status" value="1"/>
</dbReference>
<dbReference type="AlphaFoldDB" id="A0A1D2MQ00"/>
<comment type="caution">
    <text evidence="2">The sequence shown here is derived from an EMBL/GenBank/DDBJ whole genome shotgun (WGS) entry which is preliminary data.</text>
</comment>
<dbReference type="GO" id="GO:0000731">
    <property type="term" value="P:DNA synthesis involved in DNA repair"/>
    <property type="evidence" value="ECO:0007669"/>
    <property type="project" value="InterPro"/>
</dbReference>
<dbReference type="EMBL" id="LJIJ01000701">
    <property type="protein sequence ID" value="ODM95179.1"/>
    <property type="molecule type" value="Genomic_DNA"/>
</dbReference>
<evidence type="ECO:0000313" key="2">
    <source>
        <dbReference type="EMBL" id="ODM95179.1"/>
    </source>
</evidence>
<dbReference type="Proteomes" id="UP000094527">
    <property type="component" value="Unassembled WGS sequence"/>
</dbReference>
<organism evidence="2 3">
    <name type="scientific">Orchesella cincta</name>
    <name type="common">Springtail</name>
    <name type="synonym">Podura cincta</name>
    <dbReference type="NCBI Taxonomy" id="48709"/>
    <lineage>
        <taxon>Eukaryota</taxon>
        <taxon>Metazoa</taxon>
        <taxon>Ecdysozoa</taxon>
        <taxon>Arthropoda</taxon>
        <taxon>Hexapoda</taxon>
        <taxon>Collembola</taxon>
        <taxon>Entomobryomorpha</taxon>
        <taxon>Entomobryoidea</taxon>
        <taxon>Orchesellidae</taxon>
        <taxon>Orchesellinae</taxon>
        <taxon>Orchesella</taxon>
    </lineage>
</organism>
<feature type="compositionally biased region" description="Basic residues" evidence="1">
    <location>
        <begin position="1"/>
        <end position="15"/>
    </location>
</feature>
<dbReference type="GO" id="GO:0043625">
    <property type="term" value="C:delta DNA polymerase complex"/>
    <property type="evidence" value="ECO:0007669"/>
    <property type="project" value="TreeGrafter"/>
</dbReference>
<keyword evidence="3" id="KW-1185">Reference proteome</keyword>
<dbReference type="OrthoDB" id="337486at2759"/>